<feature type="signal peptide" evidence="1">
    <location>
        <begin position="1"/>
        <end position="21"/>
    </location>
</feature>
<sequence length="133" mass="14110">MKALAALLLAGCAAASSAQQAACPQPADLGQLHMVGLWRVEFEGLAQGATLLLEKHPEYEGSLAGAINRNGVRGQLAGDIEDGEFTLEESADGKRISGTFLGDVVAGSCGREIRGTWQDEEDNPPRNFVMRKL</sequence>
<evidence type="ECO:0000313" key="3">
    <source>
        <dbReference type="Proteomes" id="UP000806285"/>
    </source>
</evidence>
<organism evidence="2 3">
    <name type="scientific">Ramlibacter pallidus</name>
    <dbReference type="NCBI Taxonomy" id="2780087"/>
    <lineage>
        <taxon>Bacteria</taxon>
        <taxon>Pseudomonadati</taxon>
        <taxon>Pseudomonadota</taxon>
        <taxon>Betaproteobacteria</taxon>
        <taxon>Burkholderiales</taxon>
        <taxon>Comamonadaceae</taxon>
        <taxon>Ramlibacter</taxon>
    </lineage>
</organism>
<dbReference type="RefSeq" id="WP_193675665.1">
    <property type="nucleotide sequence ID" value="NZ_JADDIV010000002.1"/>
</dbReference>
<evidence type="ECO:0008006" key="4">
    <source>
        <dbReference type="Google" id="ProtNLM"/>
    </source>
</evidence>
<proteinExistence type="predicted"/>
<accession>A0ABR9S0J3</accession>
<keyword evidence="1" id="KW-0732">Signal</keyword>
<dbReference type="EMBL" id="JADDIV010000002">
    <property type="protein sequence ID" value="MBE7367025.1"/>
    <property type="molecule type" value="Genomic_DNA"/>
</dbReference>
<protein>
    <recommendedName>
        <fullName evidence="4">DUF2147 domain-containing protein</fullName>
    </recommendedName>
</protein>
<keyword evidence="3" id="KW-1185">Reference proteome</keyword>
<name>A0ABR9S0J3_9BURK</name>
<dbReference type="Proteomes" id="UP000806285">
    <property type="component" value="Unassembled WGS sequence"/>
</dbReference>
<evidence type="ECO:0000313" key="2">
    <source>
        <dbReference type="EMBL" id="MBE7367025.1"/>
    </source>
</evidence>
<comment type="caution">
    <text evidence="2">The sequence shown here is derived from an EMBL/GenBank/DDBJ whole genome shotgun (WGS) entry which is preliminary data.</text>
</comment>
<feature type="chain" id="PRO_5046305186" description="DUF2147 domain-containing protein" evidence="1">
    <location>
        <begin position="22"/>
        <end position="133"/>
    </location>
</feature>
<reference evidence="2 3" key="1">
    <citation type="submission" date="2020-10" db="EMBL/GenBank/DDBJ databases">
        <title>Ramlibacter sp. HM2 16S ribosomal RNA gene Genome sequencing and assembly.</title>
        <authorList>
            <person name="Kang M."/>
        </authorList>
    </citation>
    <scope>NUCLEOTIDE SEQUENCE [LARGE SCALE GENOMIC DNA]</scope>
    <source>
        <strain evidence="2 3">HM2</strain>
    </source>
</reference>
<evidence type="ECO:0000256" key="1">
    <source>
        <dbReference type="SAM" id="SignalP"/>
    </source>
</evidence>
<gene>
    <name evidence="2" type="ORF">IM787_05595</name>
</gene>